<dbReference type="SUPFAM" id="SSF52047">
    <property type="entry name" value="RNI-like"/>
    <property type="match status" value="1"/>
</dbReference>
<evidence type="ECO:0000259" key="1">
    <source>
        <dbReference type="Pfam" id="PF25372"/>
    </source>
</evidence>
<dbReference type="AlphaFoldDB" id="A0A438FFX5"/>
<organism evidence="2 3">
    <name type="scientific">Vitis vinifera</name>
    <name type="common">Grape</name>
    <dbReference type="NCBI Taxonomy" id="29760"/>
    <lineage>
        <taxon>Eukaryota</taxon>
        <taxon>Viridiplantae</taxon>
        <taxon>Streptophyta</taxon>
        <taxon>Embryophyta</taxon>
        <taxon>Tracheophyta</taxon>
        <taxon>Spermatophyta</taxon>
        <taxon>Magnoliopsida</taxon>
        <taxon>eudicotyledons</taxon>
        <taxon>Gunneridae</taxon>
        <taxon>Pentapetalae</taxon>
        <taxon>rosids</taxon>
        <taxon>Vitales</taxon>
        <taxon>Vitaceae</taxon>
        <taxon>Viteae</taxon>
        <taxon>Vitis</taxon>
    </lineage>
</organism>
<dbReference type="EMBL" id="QGNW01000920">
    <property type="protein sequence ID" value="RVW58887.1"/>
    <property type="molecule type" value="Genomic_DNA"/>
</dbReference>
<sequence length="115" mass="12308">MKAEDNSSPNFTSLGLANLASINLSFTAVTDSGLRKLSALSSLKSLNLDARQITDAGLAALTSLTGLTHLDLFGARITDSGTSYLRSMQRLILLFVMLQSCTSLRPNVRSPDLMC</sequence>
<dbReference type="Proteomes" id="UP000288805">
    <property type="component" value="Unassembled WGS sequence"/>
</dbReference>
<dbReference type="Gene3D" id="3.80.10.10">
    <property type="entry name" value="Ribonuclease Inhibitor"/>
    <property type="match status" value="1"/>
</dbReference>
<accession>A0A438FFX5</accession>
<dbReference type="InterPro" id="IPR057207">
    <property type="entry name" value="FBXL15_LRR"/>
</dbReference>
<evidence type="ECO:0000313" key="2">
    <source>
        <dbReference type="EMBL" id="RVW58887.1"/>
    </source>
</evidence>
<dbReference type="Pfam" id="PF25372">
    <property type="entry name" value="DUF7885"/>
    <property type="match status" value="1"/>
</dbReference>
<feature type="domain" description="F-box/LRR-repeat protein 15-like leucin rich repeat" evidence="1">
    <location>
        <begin position="25"/>
        <end position="102"/>
    </location>
</feature>
<comment type="caution">
    <text evidence="2">The sequence shown here is derived from an EMBL/GenBank/DDBJ whole genome shotgun (WGS) entry which is preliminary data.</text>
</comment>
<reference evidence="2 3" key="1">
    <citation type="journal article" date="2018" name="PLoS Genet.">
        <title>Population sequencing reveals clonal diversity and ancestral inbreeding in the grapevine cultivar Chardonnay.</title>
        <authorList>
            <person name="Roach M.J."/>
            <person name="Johnson D.L."/>
            <person name="Bohlmann J."/>
            <person name="van Vuuren H.J."/>
            <person name="Jones S.J."/>
            <person name="Pretorius I.S."/>
            <person name="Schmidt S.A."/>
            <person name="Borneman A.R."/>
        </authorList>
    </citation>
    <scope>NUCLEOTIDE SEQUENCE [LARGE SCALE GENOMIC DNA]</scope>
    <source>
        <strain evidence="3">cv. Chardonnay</strain>
        <tissue evidence="2">Leaf</tissue>
    </source>
</reference>
<name>A0A438FFX5_VITVI</name>
<proteinExistence type="predicted"/>
<dbReference type="InterPro" id="IPR032675">
    <property type="entry name" value="LRR_dom_sf"/>
</dbReference>
<protein>
    <recommendedName>
        <fullName evidence="1">F-box/LRR-repeat protein 15-like leucin rich repeat domain-containing protein</fullName>
    </recommendedName>
</protein>
<evidence type="ECO:0000313" key="3">
    <source>
        <dbReference type="Proteomes" id="UP000288805"/>
    </source>
</evidence>
<gene>
    <name evidence="2" type="ORF">CK203_104231</name>
</gene>